<protein>
    <recommendedName>
        <fullName evidence="1">Phlebovirus glycoprotein G2 fusion domain-containing protein</fullName>
    </recommendedName>
</protein>
<sequence>MSCQIQVSEIFKINPFKREACLRLSQNDTAVHEIHLQWNSLVLTCEPITNLFTRVTVHKIIDSKRCPHTGSCVGSKCGSINASSLIPELAIGNQYPGNTACVESCGGLGCDCFYPSSGCLFYRIYLVPLSDDIFELFHCNRWNEAAKIQVTHLDRLRKTSNTVTKFLLPNVPVKWDTFTITLSSNGIPPLPPLNTPFISNNKTTALWKRNMMPSLRCSNHTNARNLACEVFGRGSDHGSYNSEKEQEEPTPFPPKQTRLCSDLLQEPAKNEQEQLRRDLNNLLYGLNLLPKRKIGESSMGVAPHIRCTFCGQNGLHYSDTCPHITQMVFCARARVMPALPRAV</sequence>
<evidence type="ECO:0000313" key="3">
    <source>
        <dbReference type="Proteomes" id="UP000252519"/>
    </source>
</evidence>
<dbReference type="InterPro" id="IPR009878">
    <property type="entry name" value="Phlebovirus_G2_fusion"/>
</dbReference>
<dbReference type="Pfam" id="PF07245">
    <property type="entry name" value="Phlebovirus_G2"/>
    <property type="match status" value="1"/>
</dbReference>
<organism evidence="2 3">
    <name type="scientific">Ancylostoma caninum</name>
    <name type="common">Dog hookworm</name>
    <dbReference type="NCBI Taxonomy" id="29170"/>
    <lineage>
        <taxon>Eukaryota</taxon>
        <taxon>Metazoa</taxon>
        <taxon>Ecdysozoa</taxon>
        <taxon>Nematoda</taxon>
        <taxon>Chromadorea</taxon>
        <taxon>Rhabditida</taxon>
        <taxon>Rhabditina</taxon>
        <taxon>Rhabditomorpha</taxon>
        <taxon>Strongyloidea</taxon>
        <taxon>Ancylostomatidae</taxon>
        <taxon>Ancylostomatinae</taxon>
        <taxon>Ancylostoma</taxon>
    </lineage>
</organism>
<proteinExistence type="predicted"/>
<evidence type="ECO:0000259" key="1">
    <source>
        <dbReference type="Pfam" id="PF07245"/>
    </source>
</evidence>
<gene>
    <name evidence="2" type="ORF">ANCCAN_20235</name>
</gene>
<dbReference type="Proteomes" id="UP000252519">
    <property type="component" value="Unassembled WGS sequence"/>
</dbReference>
<comment type="caution">
    <text evidence="2">The sequence shown here is derived from an EMBL/GenBank/DDBJ whole genome shotgun (WGS) entry which is preliminary data.</text>
</comment>
<evidence type="ECO:0000313" key="2">
    <source>
        <dbReference type="EMBL" id="RCN33927.1"/>
    </source>
</evidence>
<feature type="domain" description="Phlebovirus glycoprotein G2 fusion" evidence="1">
    <location>
        <begin position="2"/>
        <end position="230"/>
    </location>
</feature>
<keyword evidence="3" id="KW-1185">Reference proteome</keyword>
<accession>A0A368FUK5</accession>
<dbReference type="EMBL" id="JOJR01000849">
    <property type="protein sequence ID" value="RCN33927.1"/>
    <property type="molecule type" value="Genomic_DNA"/>
</dbReference>
<dbReference type="AlphaFoldDB" id="A0A368FUK5"/>
<name>A0A368FUK5_ANCCA</name>
<reference evidence="2 3" key="1">
    <citation type="submission" date="2014-10" db="EMBL/GenBank/DDBJ databases">
        <title>Draft genome of the hookworm Ancylostoma caninum.</title>
        <authorList>
            <person name="Mitreva M."/>
        </authorList>
    </citation>
    <scope>NUCLEOTIDE SEQUENCE [LARGE SCALE GENOMIC DNA]</scope>
    <source>
        <strain evidence="2 3">Baltimore</strain>
    </source>
</reference>
<dbReference type="OrthoDB" id="5875705at2759"/>